<dbReference type="GO" id="GO:0006621">
    <property type="term" value="P:protein retention in ER lumen"/>
    <property type="evidence" value="ECO:0007669"/>
    <property type="project" value="InterPro"/>
</dbReference>
<keyword evidence="9 11" id="KW-0472">Membrane</keyword>
<dbReference type="InterPro" id="IPR000133">
    <property type="entry name" value="ER_ret_rcpt"/>
</dbReference>
<dbReference type="GO" id="GO:0005789">
    <property type="term" value="C:endoplasmic reticulum membrane"/>
    <property type="evidence" value="ECO:0007669"/>
    <property type="project" value="UniProtKB-SubCell"/>
</dbReference>
<name>A0A9D5C6G0_9LILI</name>
<dbReference type="AlphaFoldDB" id="A0A9D5C6G0"/>
<evidence type="ECO:0000313" key="13">
    <source>
        <dbReference type="Proteomes" id="UP001085076"/>
    </source>
</evidence>
<evidence type="ECO:0000256" key="7">
    <source>
        <dbReference type="ARBA" id="ARBA00022927"/>
    </source>
</evidence>
<dbReference type="Proteomes" id="UP001085076">
    <property type="component" value="Miscellaneous, Linkage group lg07"/>
</dbReference>
<evidence type="ECO:0000256" key="10">
    <source>
        <dbReference type="ARBA" id="ARBA00023170"/>
    </source>
</evidence>
<evidence type="ECO:0000256" key="11">
    <source>
        <dbReference type="SAM" id="Phobius"/>
    </source>
</evidence>
<comment type="caution">
    <text evidence="12">The sequence shown here is derived from an EMBL/GenBank/DDBJ whole genome shotgun (WGS) entry which is preliminary data.</text>
</comment>
<dbReference type="GO" id="GO:0016192">
    <property type="term" value="P:vesicle-mediated transport"/>
    <property type="evidence" value="ECO:0007669"/>
    <property type="project" value="UniProtKB-KW"/>
</dbReference>
<keyword evidence="3" id="KW-0813">Transport</keyword>
<keyword evidence="4 11" id="KW-0812">Transmembrane</keyword>
<evidence type="ECO:0000256" key="5">
    <source>
        <dbReference type="ARBA" id="ARBA00022824"/>
    </source>
</evidence>
<protein>
    <recommendedName>
        <fullName evidence="14">ER lumen protein retaining receptor</fullName>
    </recommendedName>
</protein>
<keyword evidence="10" id="KW-0675">Receptor</keyword>
<dbReference type="PANTHER" id="PTHR10585">
    <property type="entry name" value="ER LUMEN PROTEIN RETAINING RECEPTOR"/>
    <property type="match status" value="1"/>
</dbReference>
<feature type="transmembrane region" description="Helical" evidence="11">
    <location>
        <begin position="135"/>
        <end position="153"/>
    </location>
</feature>
<evidence type="ECO:0000256" key="1">
    <source>
        <dbReference type="ARBA" id="ARBA00004477"/>
    </source>
</evidence>
<keyword evidence="8 11" id="KW-1133">Transmembrane helix</keyword>
<comment type="subcellular location">
    <subcellularLocation>
        <location evidence="1">Endoplasmic reticulum membrane</location>
        <topology evidence="1">Multi-pass membrane protein</topology>
    </subcellularLocation>
</comment>
<evidence type="ECO:0000256" key="2">
    <source>
        <dbReference type="ARBA" id="ARBA00010120"/>
    </source>
</evidence>
<feature type="transmembrane region" description="Helical" evidence="11">
    <location>
        <begin position="234"/>
        <end position="254"/>
    </location>
</feature>
<evidence type="ECO:0000256" key="4">
    <source>
        <dbReference type="ARBA" id="ARBA00022692"/>
    </source>
</evidence>
<proteinExistence type="inferred from homology"/>
<keyword evidence="7" id="KW-0653">Protein transport</keyword>
<evidence type="ECO:0000256" key="3">
    <source>
        <dbReference type="ARBA" id="ARBA00022448"/>
    </source>
</evidence>
<sequence length="265" mass="30943">MRGLKLLLNAHAHWERRQSVKVKAFLMATKGVIALVFLHCIVFDYDDLFVTAEANHIVGIAVLIYKLSKEQTCVGLSLKFQKLTALFLAVRFYCSVVMEFDIHSVLDFAMLVATLWVIYMMRFKLEPVDMKRKDNFRIQYAVVPCFILALAIYPSSSHHILNRVFWAFSVYLEAVSMLPQLRLIRKTKIVEPFMDYYVFSLVAAKFLNCAHWILKVFDAREHLLTTLGHGAWPSMVLLCEILHTIFIAKFYFLYLKRQVKHQYYG</sequence>
<organism evidence="12 13">
    <name type="scientific">Dioscorea zingiberensis</name>
    <dbReference type="NCBI Taxonomy" id="325984"/>
    <lineage>
        <taxon>Eukaryota</taxon>
        <taxon>Viridiplantae</taxon>
        <taxon>Streptophyta</taxon>
        <taxon>Embryophyta</taxon>
        <taxon>Tracheophyta</taxon>
        <taxon>Spermatophyta</taxon>
        <taxon>Magnoliopsida</taxon>
        <taxon>Liliopsida</taxon>
        <taxon>Dioscoreales</taxon>
        <taxon>Dioscoreaceae</taxon>
        <taxon>Dioscorea</taxon>
    </lineage>
</organism>
<reference evidence="12" key="1">
    <citation type="submission" date="2021-03" db="EMBL/GenBank/DDBJ databases">
        <authorList>
            <person name="Li Z."/>
            <person name="Yang C."/>
        </authorList>
    </citation>
    <scope>NUCLEOTIDE SEQUENCE</scope>
    <source>
        <strain evidence="12">Dzin_1.0</strain>
        <tissue evidence="12">Leaf</tissue>
    </source>
</reference>
<evidence type="ECO:0000256" key="6">
    <source>
        <dbReference type="ARBA" id="ARBA00022892"/>
    </source>
</evidence>
<dbReference type="Pfam" id="PF00810">
    <property type="entry name" value="ER_lumen_recept"/>
    <property type="match status" value="1"/>
</dbReference>
<dbReference type="GO" id="GO:0046923">
    <property type="term" value="F:ER retention sequence binding"/>
    <property type="evidence" value="ECO:0007669"/>
    <property type="project" value="InterPro"/>
</dbReference>
<keyword evidence="13" id="KW-1185">Reference proteome</keyword>
<keyword evidence="6" id="KW-0931">ER-Golgi transport</keyword>
<dbReference type="PRINTS" id="PR00660">
    <property type="entry name" value="ERLUMENR"/>
</dbReference>
<evidence type="ECO:0000313" key="12">
    <source>
        <dbReference type="EMBL" id="KAJ0966974.1"/>
    </source>
</evidence>
<feature type="transmembrane region" description="Helical" evidence="11">
    <location>
        <begin position="104"/>
        <end position="123"/>
    </location>
</feature>
<gene>
    <name evidence="12" type="ORF">J5N97_023891</name>
</gene>
<evidence type="ECO:0000256" key="9">
    <source>
        <dbReference type="ARBA" id="ARBA00023136"/>
    </source>
</evidence>
<evidence type="ECO:0008006" key="14">
    <source>
        <dbReference type="Google" id="ProtNLM"/>
    </source>
</evidence>
<feature type="transmembrane region" description="Helical" evidence="11">
    <location>
        <begin position="24"/>
        <end position="42"/>
    </location>
</feature>
<reference evidence="12" key="2">
    <citation type="journal article" date="2022" name="Hortic Res">
        <title>The genome of Dioscorea zingiberensis sheds light on the biosynthesis, origin and evolution of the medicinally important diosgenin saponins.</title>
        <authorList>
            <person name="Li Y."/>
            <person name="Tan C."/>
            <person name="Li Z."/>
            <person name="Guo J."/>
            <person name="Li S."/>
            <person name="Chen X."/>
            <person name="Wang C."/>
            <person name="Dai X."/>
            <person name="Yang H."/>
            <person name="Song W."/>
            <person name="Hou L."/>
            <person name="Xu J."/>
            <person name="Tong Z."/>
            <person name="Xu A."/>
            <person name="Yuan X."/>
            <person name="Wang W."/>
            <person name="Yang Q."/>
            <person name="Chen L."/>
            <person name="Sun Z."/>
            <person name="Wang K."/>
            <person name="Pan B."/>
            <person name="Chen J."/>
            <person name="Bao Y."/>
            <person name="Liu F."/>
            <person name="Qi X."/>
            <person name="Gang D.R."/>
            <person name="Wen J."/>
            <person name="Li J."/>
        </authorList>
    </citation>
    <scope>NUCLEOTIDE SEQUENCE</scope>
    <source>
        <strain evidence="12">Dzin_1.0</strain>
    </source>
</reference>
<evidence type="ECO:0000256" key="8">
    <source>
        <dbReference type="ARBA" id="ARBA00022989"/>
    </source>
</evidence>
<keyword evidence="5" id="KW-0256">Endoplasmic reticulum</keyword>
<dbReference type="EMBL" id="JAGGNH010000007">
    <property type="protein sequence ID" value="KAJ0966974.1"/>
    <property type="molecule type" value="Genomic_DNA"/>
</dbReference>
<dbReference type="OrthoDB" id="7694678at2759"/>
<accession>A0A9D5C6G0</accession>
<comment type="similarity">
    <text evidence="2">Belongs to the ERD2 family.</text>
</comment>
<dbReference type="GO" id="GO:0015031">
    <property type="term" value="P:protein transport"/>
    <property type="evidence" value="ECO:0007669"/>
    <property type="project" value="UniProtKB-KW"/>
</dbReference>